<comment type="caution">
    <text evidence="3">The sequence shown here is derived from an EMBL/GenBank/DDBJ whole genome shotgun (WGS) entry which is preliminary data.</text>
</comment>
<dbReference type="Pfam" id="PF22106">
    <property type="entry name" value="NGO1945_C"/>
    <property type="match status" value="1"/>
</dbReference>
<dbReference type="InterPro" id="IPR018640">
    <property type="entry name" value="DUF2063"/>
</dbReference>
<feature type="domain" description="NGO1945-like C-terminal" evidence="2">
    <location>
        <begin position="148"/>
        <end position="248"/>
    </location>
</feature>
<feature type="domain" description="Putative DNA-binding" evidence="1">
    <location>
        <begin position="10"/>
        <end position="93"/>
    </location>
</feature>
<evidence type="ECO:0000259" key="2">
    <source>
        <dbReference type="Pfam" id="PF22106"/>
    </source>
</evidence>
<proteinExistence type="predicted"/>
<dbReference type="RefSeq" id="WP_007184441.1">
    <property type="nucleotide sequence ID" value="NZ_AKGD01000001.1"/>
</dbReference>
<organism evidence="3 4">
    <name type="scientific">Hydrocarboniphaga effusa AP103</name>
    <dbReference type="NCBI Taxonomy" id="1172194"/>
    <lineage>
        <taxon>Bacteria</taxon>
        <taxon>Pseudomonadati</taxon>
        <taxon>Pseudomonadota</taxon>
        <taxon>Gammaproteobacteria</taxon>
        <taxon>Nevskiales</taxon>
        <taxon>Nevskiaceae</taxon>
        <taxon>Hydrocarboniphaga</taxon>
    </lineage>
</organism>
<dbReference type="InterPro" id="IPR044922">
    <property type="entry name" value="DUF2063_N_sf"/>
</dbReference>
<sequence length="257" mass="28619">MSAASDQAEQLAFAQALRDSAAAAPAWIAARPLQIYRELAFNNLQRALARSFAVSHSLLSEARWNALVGAFFKTLRTREPQLRRLPAEFTRWLADEAPREAPAWWLALCRYEQIELELAMADIELPDAPAPQGEALALQLLDGRPQLSPLARLFESEWPVHRIDAAFAAATRDDAQPSADQRTQLVIWRDRADSVRFIEINALSARLLQALRDAPTHSGREQLRRLAAELSQAPEPVVEAGAQLLSSLYSRQIVLLG</sequence>
<dbReference type="OrthoDB" id="4146344at2"/>
<dbReference type="Pfam" id="PF09836">
    <property type="entry name" value="DUF2063"/>
    <property type="match status" value="1"/>
</dbReference>
<dbReference type="InterPro" id="IPR054098">
    <property type="entry name" value="NGO1945-like_C"/>
</dbReference>
<evidence type="ECO:0000313" key="4">
    <source>
        <dbReference type="Proteomes" id="UP000003704"/>
    </source>
</evidence>
<evidence type="ECO:0000313" key="3">
    <source>
        <dbReference type="EMBL" id="EIT71352.1"/>
    </source>
</evidence>
<dbReference type="Gene3D" id="3.90.930.50">
    <property type="match status" value="1"/>
</dbReference>
<dbReference type="Proteomes" id="UP000003704">
    <property type="component" value="Unassembled WGS sequence"/>
</dbReference>
<name>I7ZHW9_9GAMM</name>
<evidence type="ECO:0000259" key="1">
    <source>
        <dbReference type="Pfam" id="PF09836"/>
    </source>
</evidence>
<dbReference type="EMBL" id="AKGD01000001">
    <property type="protein sequence ID" value="EIT71352.1"/>
    <property type="molecule type" value="Genomic_DNA"/>
</dbReference>
<dbReference type="Gene3D" id="1.10.150.690">
    <property type="entry name" value="DUF2063"/>
    <property type="match status" value="1"/>
</dbReference>
<dbReference type="STRING" id="1172194.WQQ_14890"/>
<dbReference type="AlphaFoldDB" id="I7ZHW9"/>
<reference evidence="3 4" key="1">
    <citation type="journal article" date="2012" name="J. Bacteriol.">
        <title>Genome Sequence of n-Alkane-Degrading Hydrocarboniphaga effusa Strain AP103T (ATCC BAA-332T).</title>
        <authorList>
            <person name="Chang H.K."/>
            <person name="Zylstra G.J."/>
            <person name="Chae J.C."/>
        </authorList>
    </citation>
    <scope>NUCLEOTIDE SEQUENCE [LARGE SCALE GENOMIC DNA]</scope>
    <source>
        <strain evidence="3 4">AP103</strain>
    </source>
</reference>
<gene>
    <name evidence="3" type="ORF">WQQ_14890</name>
</gene>
<accession>I7ZHW9</accession>
<keyword evidence="4" id="KW-1185">Reference proteome</keyword>
<protein>
    <submittedName>
        <fullName evidence="3">Uncharacterized protein</fullName>
    </submittedName>
</protein>